<reference evidence="7 8" key="1">
    <citation type="submission" date="2021-08" db="EMBL/GenBank/DDBJ databases">
        <authorList>
            <person name="Tuo L."/>
        </authorList>
    </citation>
    <scope>NUCLEOTIDE SEQUENCE [LARGE SCALE GENOMIC DNA]</scope>
    <source>
        <strain evidence="7 8">JCM 31229</strain>
    </source>
</reference>
<evidence type="ECO:0000256" key="1">
    <source>
        <dbReference type="ARBA" id="ARBA00001947"/>
    </source>
</evidence>
<evidence type="ECO:0000256" key="4">
    <source>
        <dbReference type="ARBA" id="ARBA00022833"/>
    </source>
</evidence>
<evidence type="ECO:0000256" key="2">
    <source>
        <dbReference type="ARBA" id="ARBA00007581"/>
    </source>
</evidence>
<dbReference type="EMBL" id="JAINVV010000008">
    <property type="protein sequence ID" value="MBY8824207.1"/>
    <property type="molecule type" value="Genomic_DNA"/>
</dbReference>
<dbReference type="GO" id="GO:0051213">
    <property type="term" value="F:dioxygenase activity"/>
    <property type="evidence" value="ECO:0007669"/>
    <property type="project" value="UniProtKB-KW"/>
</dbReference>
<keyword evidence="4" id="KW-0862">Zinc</keyword>
<evidence type="ECO:0000256" key="5">
    <source>
        <dbReference type="ARBA" id="ARBA00023002"/>
    </source>
</evidence>
<dbReference type="InterPro" id="IPR004183">
    <property type="entry name" value="Xdiol_dOase_suB"/>
</dbReference>
<dbReference type="Gene3D" id="3.40.830.10">
    <property type="entry name" value="LigB-like"/>
    <property type="match status" value="1"/>
</dbReference>
<keyword evidence="3" id="KW-0479">Metal-binding</keyword>
<dbReference type="Pfam" id="PF02900">
    <property type="entry name" value="LigB"/>
    <property type="match status" value="1"/>
</dbReference>
<gene>
    <name evidence="7" type="ORF">K7G82_18020</name>
</gene>
<comment type="similarity">
    <text evidence="2">Belongs to the DODA-type extradiol aromatic ring-opening dioxygenase family.</text>
</comment>
<dbReference type="Proteomes" id="UP000706039">
    <property type="component" value="Unassembled WGS sequence"/>
</dbReference>
<dbReference type="CDD" id="cd07363">
    <property type="entry name" value="45_DOPA_Dioxygenase"/>
    <property type="match status" value="1"/>
</dbReference>
<sequence length="281" mass="30205">MTKAPGQQGAATDTIFPTWFIPHGGGPCFFMDWRQMGGPADTWDKMAAWLRSLAATLPAKPKAIVVISGHWEEEVFTASTAAAPAMIYDYTGFPPHTYELQYPAPGAPEVAARIVELLKGAGLAAGTSPSRGFDHGIFIPLLLIFPDADIPVVPLSLTRDLDPEVHLKAGQALQALREEGVLIIGSGMSYHNMRAFRTPAATAPSEAFDRWLTDTVRDEDAGSRWRGLAHWAEAPAARNAHPREEHLLPLMVAAGAAGDAPGEQVFSDVAMEAHLSGFRFG</sequence>
<evidence type="ECO:0000313" key="8">
    <source>
        <dbReference type="Proteomes" id="UP000706039"/>
    </source>
</evidence>
<dbReference type="RefSeq" id="WP_222991291.1">
    <property type="nucleotide sequence ID" value="NZ_JAINVV010000008.1"/>
</dbReference>
<dbReference type="PANTHER" id="PTHR30096">
    <property type="entry name" value="4,5-DOPA DIOXYGENASE EXTRADIOL-LIKE PROTEIN"/>
    <property type="match status" value="1"/>
</dbReference>
<dbReference type="SUPFAM" id="SSF53213">
    <property type="entry name" value="LigB-like"/>
    <property type="match status" value="1"/>
</dbReference>
<dbReference type="InterPro" id="IPR014436">
    <property type="entry name" value="Extradiol_dOase_DODA"/>
</dbReference>
<protein>
    <submittedName>
        <fullName evidence="7">Dioxygenase</fullName>
    </submittedName>
</protein>
<feature type="domain" description="Extradiol ring-cleavage dioxygenase class III enzyme subunit B" evidence="6">
    <location>
        <begin position="42"/>
        <end position="264"/>
    </location>
</feature>
<dbReference type="PANTHER" id="PTHR30096:SF0">
    <property type="entry name" value="4,5-DOPA DIOXYGENASE EXTRADIOL-LIKE PROTEIN"/>
    <property type="match status" value="1"/>
</dbReference>
<proteinExistence type="inferred from homology"/>
<name>A0ABS7PV08_9SPHN</name>
<evidence type="ECO:0000313" key="7">
    <source>
        <dbReference type="EMBL" id="MBY8824207.1"/>
    </source>
</evidence>
<evidence type="ECO:0000256" key="3">
    <source>
        <dbReference type="ARBA" id="ARBA00022723"/>
    </source>
</evidence>
<keyword evidence="8" id="KW-1185">Reference proteome</keyword>
<evidence type="ECO:0000259" key="6">
    <source>
        <dbReference type="Pfam" id="PF02900"/>
    </source>
</evidence>
<accession>A0ABS7PV08</accession>
<keyword evidence="7" id="KW-0223">Dioxygenase</keyword>
<comment type="caution">
    <text evidence="7">The sequence shown here is derived from an EMBL/GenBank/DDBJ whole genome shotgun (WGS) entry which is preliminary data.</text>
</comment>
<comment type="cofactor">
    <cofactor evidence="1">
        <name>Zn(2+)</name>
        <dbReference type="ChEBI" id="CHEBI:29105"/>
    </cofactor>
</comment>
<organism evidence="7 8">
    <name type="scientific">Sphingomonas colocasiae</name>
    <dbReference type="NCBI Taxonomy" id="1848973"/>
    <lineage>
        <taxon>Bacteria</taxon>
        <taxon>Pseudomonadati</taxon>
        <taxon>Pseudomonadota</taxon>
        <taxon>Alphaproteobacteria</taxon>
        <taxon>Sphingomonadales</taxon>
        <taxon>Sphingomonadaceae</taxon>
        <taxon>Sphingomonas</taxon>
    </lineage>
</organism>
<keyword evidence="5" id="KW-0560">Oxidoreductase</keyword>
<dbReference type="PIRSF" id="PIRSF006157">
    <property type="entry name" value="Doxgns_DODA"/>
    <property type="match status" value="1"/>
</dbReference>